<protein>
    <submittedName>
        <fullName evidence="4">Ovule protein</fullName>
    </submittedName>
</protein>
<dbReference type="EMBL" id="UZAJ01005623">
    <property type="protein sequence ID" value="VDO45431.1"/>
    <property type="molecule type" value="Genomic_DNA"/>
</dbReference>
<evidence type="ECO:0000256" key="1">
    <source>
        <dbReference type="SAM" id="MobiDB-lite"/>
    </source>
</evidence>
<feature type="region of interest" description="Disordered" evidence="1">
    <location>
        <begin position="57"/>
        <end position="80"/>
    </location>
</feature>
<dbReference type="WBParaSite" id="OFLC_0000610701-mRNA-1">
    <property type="protein sequence ID" value="OFLC_0000610701-mRNA-1"/>
    <property type="gene ID" value="OFLC_0000610701"/>
</dbReference>
<dbReference type="Proteomes" id="UP000267606">
    <property type="component" value="Unassembled WGS sequence"/>
</dbReference>
<reference evidence="2 3" key="2">
    <citation type="submission" date="2018-11" db="EMBL/GenBank/DDBJ databases">
        <authorList>
            <consortium name="Pathogen Informatics"/>
        </authorList>
    </citation>
    <scope>NUCLEOTIDE SEQUENCE [LARGE SCALE GENOMIC DNA]</scope>
</reference>
<accession>A0A183HF46</accession>
<sequence>MSHFVGFAYLSTPASKQASKHACMHACILMNVEIIYKSIVFAFPVLLLKFQIPLPNASSEISDSPSNASHLLNVTPYESN</sequence>
<evidence type="ECO:0000313" key="3">
    <source>
        <dbReference type="Proteomes" id="UP000267606"/>
    </source>
</evidence>
<proteinExistence type="predicted"/>
<dbReference type="AlphaFoldDB" id="A0A183HF46"/>
<reference evidence="4" key="1">
    <citation type="submission" date="2016-06" db="UniProtKB">
        <authorList>
            <consortium name="WormBaseParasite"/>
        </authorList>
    </citation>
    <scope>IDENTIFICATION</scope>
</reference>
<keyword evidence="3" id="KW-1185">Reference proteome</keyword>
<evidence type="ECO:0000313" key="2">
    <source>
        <dbReference type="EMBL" id="VDO45431.1"/>
    </source>
</evidence>
<organism evidence="4">
    <name type="scientific">Onchocerca flexuosa</name>
    <dbReference type="NCBI Taxonomy" id="387005"/>
    <lineage>
        <taxon>Eukaryota</taxon>
        <taxon>Metazoa</taxon>
        <taxon>Ecdysozoa</taxon>
        <taxon>Nematoda</taxon>
        <taxon>Chromadorea</taxon>
        <taxon>Rhabditida</taxon>
        <taxon>Spirurina</taxon>
        <taxon>Spiruromorpha</taxon>
        <taxon>Filarioidea</taxon>
        <taxon>Onchocercidae</taxon>
        <taxon>Onchocerca</taxon>
    </lineage>
</organism>
<gene>
    <name evidence="2" type="ORF">OFLC_LOCUS6108</name>
</gene>
<name>A0A183HF46_9BILA</name>
<evidence type="ECO:0000313" key="4">
    <source>
        <dbReference type="WBParaSite" id="OFLC_0000610701-mRNA-1"/>
    </source>
</evidence>